<dbReference type="Proteomes" id="UP001596067">
    <property type="component" value="Unassembled WGS sequence"/>
</dbReference>
<sequence length="203" mass="20433">MHRRTAAVGALLAAVAPAAAVLAACGGGGLTAGTAAVLDGRRIPVRAVESRVAELRHAAGGASVDARQQPDGLARRAVADLVLDAVVARALADRGLAVAAAEVAAERADAAERSGGADALARVLAARGVPGSGIDDWFRRRLGILRLAAAAGADAGTPEGEDVVRIALADAASALRLRINPRYGTWDPAQATLVPDLTPWLAP</sequence>
<comment type="caution">
    <text evidence="2">The sequence shown here is derived from an EMBL/GenBank/DDBJ whole genome shotgun (WGS) entry which is preliminary data.</text>
</comment>
<name>A0ABW1F8I9_9ACTN</name>
<dbReference type="InterPro" id="IPR027304">
    <property type="entry name" value="Trigger_fact/SurA_dom_sf"/>
</dbReference>
<dbReference type="EMBL" id="JBHSOD010000087">
    <property type="protein sequence ID" value="MFC5890576.1"/>
    <property type="molecule type" value="Genomic_DNA"/>
</dbReference>
<protein>
    <recommendedName>
        <fullName evidence="4">Lipoprotein</fullName>
    </recommendedName>
</protein>
<dbReference type="RefSeq" id="WP_313765295.1">
    <property type="nucleotide sequence ID" value="NZ_BAAAVH010000018.1"/>
</dbReference>
<reference evidence="3" key="1">
    <citation type="journal article" date="2019" name="Int. J. Syst. Evol. Microbiol.">
        <title>The Global Catalogue of Microorganisms (GCM) 10K type strain sequencing project: providing services to taxonomists for standard genome sequencing and annotation.</title>
        <authorList>
            <consortium name="The Broad Institute Genomics Platform"/>
            <consortium name="The Broad Institute Genome Sequencing Center for Infectious Disease"/>
            <person name="Wu L."/>
            <person name="Ma J."/>
        </authorList>
    </citation>
    <scope>NUCLEOTIDE SEQUENCE [LARGE SCALE GENOMIC DNA]</scope>
    <source>
        <strain evidence="3">CGMCC 4.1469</strain>
    </source>
</reference>
<keyword evidence="1" id="KW-0732">Signal</keyword>
<proteinExistence type="predicted"/>
<evidence type="ECO:0000313" key="3">
    <source>
        <dbReference type="Proteomes" id="UP001596067"/>
    </source>
</evidence>
<evidence type="ECO:0000313" key="2">
    <source>
        <dbReference type="EMBL" id="MFC5890576.1"/>
    </source>
</evidence>
<organism evidence="2 3">
    <name type="scientific">Kitasatospora aburaviensis</name>
    <dbReference type="NCBI Taxonomy" id="67265"/>
    <lineage>
        <taxon>Bacteria</taxon>
        <taxon>Bacillati</taxon>
        <taxon>Actinomycetota</taxon>
        <taxon>Actinomycetes</taxon>
        <taxon>Kitasatosporales</taxon>
        <taxon>Streptomycetaceae</taxon>
        <taxon>Kitasatospora</taxon>
    </lineage>
</organism>
<keyword evidence="3" id="KW-1185">Reference proteome</keyword>
<evidence type="ECO:0008006" key="4">
    <source>
        <dbReference type="Google" id="ProtNLM"/>
    </source>
</evidence>
<accession>A0ABW1F8I9</accession>
<dbReference type="SUPFAM" id="SSF109998">
    <property type="entry name" value="Triger factor/SurA peptide-binding domain-like"/>
    <property type="match status" value="1"/>
</dbReference>
<evidence type="ECO:0000256" key="1">
    <source>
        <dbReference type="SAM" id="SignalP"/>
    </source>
</evidence>
<dbReference type="PROSITE" id="PS51257">
    <property type="entry name" value="PROKAR_LIPOPROTEIN"/>
    <property type="match status" value="1"/>
</dbReference>
<feature type="signal peptide" evidence="1">
    <location>
        <begin position="1"/>
        <end position="23"/>
    </location>
</feature>
<gene>
    <name evidence="2" type="ORF">ACFP0N_37050</name>
</gene>
<feature type="chain" id="PRO_5046714193" description="Lipoprotein" evidence="1">
    <location>
        <begin position="24"/>
        <end position="203"/>
    </location>
</feature>